<feature type="active site" description="Proton donor/acceptor" evidence="7">
    <location>
        <position position="46"/>
    </location>
</feature>
<feature type="domain" description="Endonuclease/exonuclease/phosphatase" evidence="10">
    <location>
        <begin position="13"/>
        <end position="131"/>
    </location>
</feature>
<dbReference type="Proteomes" id="UP000762676">
    <property type="component" value="Unassembled WGS sequence"/>
</dbReference>
<comment type="caution">
    <text evidence="11">The sequence shown here is derived from an EMBL/GenBank/DDBJ whole genome shotgun (WGS) entry which is preliminary data.</text>
</comment>
<feature type="binding site" evidence="8">
    <location>
        <position position="131"/>
    </location>
    <ligand>
        <name>Mg(2+)</name>
        <dbReference type="ChEBI" id="CHEBI:18420"/>
        <label>1</label>
    </ligand>
</feature>
<keyword evidence="4 8" id="KW-0479">Metal-binding</keyword>
<evidence type="ECO:0000256" key="9">
    <source>
        <dbReference type="PIRSR" id="PIRSR604808-3"/>
    </source>
</evidence>
<dbReference type="SUPFAM" id="SSF56219">
    <property type="entry name" value="DNase I-like"/>
    <property type="match status" value="1"/>
</dbReference>
<evidence type="ECO:0000259" key="10">
    <source>
        <dbReference type="Pfam" id="PF03372"/>
    </source>
</evidence>
<keyword evidence="5" id="KW-0378">Hydrolase</keyword>
<dbReference type="InterPro" id="IPR004808">
    <property type="entry name" value="AP_endonuc_1"/>
</dbReference>
<keyword evidence="12" id="KW-1185">Reference proteome</keyword>
<evidence type="ECO:0000313" key="12">
    <source>
        <dbReference type="Proteomes" id="UP000762676"/>
    </source>
</evidence>
<dbReference type="GO" id="GO:0046872">
    <property type="term" value="F:metal ion binding"/>
    <property type="evidence" value="ECO:0007669"/>
    <property type="project" value="UniProtKB-KW"/>
</dbReference>
<evidence type="ECO:0000256" key="3">
    <source>
        <dbReference type="ARBA" id="ARBA00012115"/>
    </source>
</evidence>
<sequence length="220" mass="25717">MGSRTITILNAYAPCNENEKKLFLQELTNSLLRTFKPTNEIICLGDFNSVINNDLDIISGNPDDSHTIKLFDEWIKLNNLFDVWREKHPQEKQFTWCRKNIARRLDYAFINEALYNTVSQILIKSLVFSDHNLVVCQCDLALRLKGSFTHKLNTNLLKDRKYLALIKRLIQYVYNESENRELNPHQKWELAKAEICATSQQYSKYLATNKVNTSIQLQKS</sequence>
<evidence type="ECO:0000256" key="1">
    <source>
        <dbReference type="ARBA" id="ARBA00000493"/>
    </source>
</evidence>
<dbReference type="GO" id="GO:0003964">
    <property type="term" value="F:RNA-directed DNA polymerase activity"/>
    <property type="evidence" value="ECO:0007669"/>
    <property type="project" value="UniProtKB-KW"/>
</dbReference>
<feature type="active site" evidence="7">
    <location>
        <position position="12"/>
    </location>
</feature>
<protein>
    <recommendedName>
        <fullName evidence="3">exodeoxyribonuclease III</fullName>
        <ecNumber evidence="3">3.1.11.2</ecNumber>
    </recommendedName>
</protein>
<evidence type="ECO:0000256" key="4">
    <source>
        <dbReference type="ARBA" id="ARBA00022723"/>
    </source>
</evidence>
<dbReference type="PANTHER" id="PTHR22748">
    <property type="entry name" value="AP ENDONUCLEASE"/>
    <property type="match status" value="1"/>
</dbReference>
<feature type="site" description="Important for catalytic activity" evidence="9">
    <location>
        <position position="106"/>
    </location>
</feature>
<comment type="cofactor">
    <cofactor evidence="8">
        <name>Mg(2+)</name>
        <dbReference type="ChEBI" id="CHEBI:18420"/>
    </cofactor>
    <cofactor evidence="8">
        <name>Mn(2+)</name>
        <dbReference type="ChEBI" id="CHEBI:29035"/>
    </cofactor>
    <text evidence="8">Probably binds two magnesium or manganese ions per subunit.</text>
</comment>
<gene>
    <name evidence="11" type="ORF">ElyMa_006919200</name>
</gene>
<feature type="site" description="Transition state stabilizer" evidence="9">
    <location>
        <position position="48"/>
    </location>
</feature>
<comment type="catalytic activity">
    <reaction evidence="1">
        <text>Exonucleolytic cleavage in the 3'- to 5'-direction to yield nucleoside 5'-phosphates.</text>
        <dbReference type="EC" id="3.1.11.2"/>
    </reaction>
</comment>
<dbReference type="GO" id="GO:0008311">
    <property type="term" value="F:double-stranded DNA 3'-5' DNA exonuclease activity"/>
    <property type="evidence" value="ECO:0007669"/>
    <property type="project" value="UniProtKB-EC"/>
</dbReference>
<evidence type="ECO:0000313" key="11">
    <source>
        <dbReference type="EMBL" id="GFS21239.1"/>
    </source>
</evidence>
<feature type="binding site" evidence="8">
    <location>
        <position position="46"/>
    </location>
    <ligand>
        <name>Mg(2+)</name>
        <dbReference type="ChEBI" id="CHEBI:18420"/>
        <label>1</label>
    </ligand>
</feature>
<organism evidence="11 12">
    <name type="scientific">Elysia marginata</name>
    <dbReference type="NCBI Taxonomy" id="1093978"/>
    <lineage>
        <taxon>Eukaryota</taxon>
        <taxon>Metazoa</taxon>
        <taxon>Spiralia</taxon>
        <taxon>Lophotrochozoa</taxon>
        <taxon>Mollusca</taxon>
        <taxon>Gastropoda</taxon>
        <taxon>Heterobranchia</taxon>
        <taxon>Euthyneura</taxon>
        <taxon>Panpulmonata</taxon>
        <taxon>Sacoglossa</taxon>
        <taxon>Placobranchoidea</taxon>
        <taxon>Plakobranchidae</taxon>
        <taxon>Elysia</taxon>
    </lineage>
</organism>
<evidence type="ECO:0000256" key="2">
    <source>
        <dbReference type="ARBA" id="ARBA00007092"/>
    </source>
</evidence>
<evidence type="ECO:0000256" key="8">
    <source>
        <dbReference type="PIRSR" id="PIRSR604808-2"/>
    </source>
</evidence>
<keyword evidence="6 8" id="KW-0460">Magnesium</keyword>
<reference evidence="11 12" key="1">
    <citation type="journal article" date="2021" name="Elife">
        <title>Chloroplast acquisition without the gene transfer in kleptoplastic sea slugs, Plakobranchus ocellatus.</title>
        <authorList>
            <person name="Maeda T."/>
            <person name="Takahashi S."/>
            <person name="Yoshida T."/>
            <person name="Shimamura S."/>
            <person name="Takaki Y."/>
            <person name="Nagai Y."/>
            <person name="Toyoda A."/>
            <person name="Suzuki Y."/>
            <person name="Arimoto A."/>
            <person name="Ishii H."/>
            <person name="Satoh N."/>
            <person name="Nishiyama T."/>
            <person name="Hasebe M."/>
            <person name="Maruyama T."/>
            <person name="Minagawa J."/>
            <person name="Obokata J."/>
            <person name="Shigenobu S."/>
        </authorList>
    </citation>
    <scope>NUCLEOTIDE SEQUENCE [LARGE SCALE GENOMIC DNA]</scope>
</reference>
<dbReference type="GO" id="GO:0006284">
    <property type="term" value="P:base-excision repair"/>
    <property type="evidence" value="ECO:0007669"/>
    <property type="project" value="TreeGrafter"/>
</dbReference>
<keyword evidence="11" id="KW-0548">Nucleotidyltransferase</keyword>
<feature type="site" description="Interaction with DNA substrate" evidence="9">
    <location>
        <position position="131"/>
    </location>
</feature>
<name>A0AAV4JEJ6_9GAST</name>
<dbReference type="GO" id="GO:0008081">
    <property type="term" value="F:phosphoric diester hydrolase activity"/>
    <property type="evidence" value="ECO:0007669"/>
    <property type="project" value="TreeGrafter"/>
</dbReference>
<dbReference type="Gene3D" id="3.60.10.10">
    <property type="entry name" value="Endonuclease/exonuclease/phosphatase"/>
    <property type="match status" value="1"/>
</dbReference>
<dbReference type="GO" id="GO:0003906">
    <property type="term" value="F:DNA-(apurinic or apyrimidinic site) endonuclease activity"/>
    <property type="evidence" value="ECO:0007669"/>
    <property type="project" value="TreeGrafter"/>
</dbReference>
<keyword evidence="11" id="KW-0695">RNA-directed DNA polymerase</keyword>
<accession>A0AAV4JEJ6</accession>
<evidence type="ECO:0000256" key="5">
    <source>
        <dbReference type="ARBA" id="ARBA00022801"/>
    </source>
</evidence>
<feature type="active site" description="Proton acceptor" evidence="7">
    <location>
        <position position="131"/>
    </location>
</feature>
<feature type="binding site" evidence="8">
    <location>
        <position position="130"/>
    </location>
    <ligand>
        <name>Mg(2+)</name>
        <dbReference type="ChEBI" id="CHEBI:18420"/>
        <label>1</label>
    </ligand>
</feature>
<proteinExistence type="inferred from homology"/>
<keyword evidence="8" id="KW-0464">Manganese</keyword>
<evidence type="ECO:0000256" key="6">
    <source>
        <dbReference type="ARBA" id="ARBA00022842"/>
    </source>
</evidence>
<dbReference type="Pfam" id="PF03372">
    <property type="entry name" value="Exo_endo_phos"/>
    <property type="match status" value="1"/>
</dbReference>
<evidence type="ECO:0000256" key="7">
    <source>
        <dbReference type="PIRSR" id="PIRSR604808-1"/>
    </source>
</evidence>
<dbReference type="AlphaFoldDB" id="A0AAV4JEJ6"/>
<dbReference type="EC" id="3.1.11.2" evidence="3"/>
<comment type="similarity">
    <text evidence="2">Belongs to the DNA repair enzymes AP/ExoA family.</text>
</comment>
<dbReference type="InterPro" id="IPR005135">
    <property type="entry name" value="Endo/exonuclease/phosphatase"/>
</dbReference>
<feature type="binding site" evidence="8">
    <location>
        <position position="48"/>
    </location>
    <ligand>
        <name>Mg(2+)</name>
        <dbReference type="ChEBI" id="CHEBI:18420"/>
        <label>1</label>
    </ligand>
</feature>
<dbReference type="EMBL" id="BMAT01013845">
    <property type="protein sequence ID" value="GFS21239.1"/>
    <property type="molecule type" value="Genomic_DNA"/>
</dbReference>
<dbReference type="PANTHER" id="PTHR22748:SF6">
    <property type="entry name" value="DNA-(APURINIC OR APYRIMIDINIC SITE) ENDONUCLEASE"/>
    <property type="match status" value="1"/>
</dbReference>
<dbReference type="InterPro" id="IPR036691">
    <property type="entry name" value="Endo/exonu/phosph_ase_sf"/>
</dbReference>
<keyword evidence="11" id="KW-0808">Transferase</keyword>